<evidence type="ECO:0000256" key="1">
    <source>
        <dbReference type="ARBA" id="ARBA00022801"/>
    </source>
</evidence>
<keyword evidence="1 4" id="KW-0378">Hydrolase</keyword>
<dbReference type="SUPFAM" id="SSF52151">
    <property type="entry name" value="FabD/lysophospholipase-like"/>
    <property type="match status" value="1"/>
</dbReference>
<protein>
    <recommendedName>
        <fullName evidence="6">PNPLA domain-containing protein</fullName>
    </recommendedName>
</protein>
<feature type="short sequence motif" description="GXSXG" evidence="4">
    <location>
        <begin position="273"/>
        <end position="277"/>
    </location>
</feature>
<sequence>MSLRGRWESLRLDADAVLSRAGPAFTKWARAAGPRLAQTAHDWGPRLERMGWALVELTAGPKRAMRQLALAVCLQCGVVAWHVLRKGRTSRRSKEEQSLIDALARAPTQDAWGRAAAALDAADGSDAWRARGGSGEKLLDSKRLAEATQRLAQIPRGRRGGVHGAMYALRGGALLSRGAHGLLEPRLHARARAGGPALVEAYLTAATAALEYVATAQDPTVPIDARLAFFNECRHAHGRTALLLSGGAGMGIYHLGVVHALRRAGLLPRVVSGASAGSIVASLLCCRDDKEIEELYDAVKRQRGRNLDDEAIDELASDKVAVYFGEAHPTVNLPRTTSRETFRKLEQKAHTVYRLDFFRWRSAASLRDDLLAGLRGRRLREPAVMNGDHLAEVIRADVGGDVTFQEAFDKTGRILNIPVKAIDQIDDTRKVHVRMLNYLTAPHVVVWSASRASCSVPGVYAPFPLLARDPDGSLRYEGQDSHDDHFEPTLYVDGSMGADLPIETMKAMFNCDHFICSQVNAHAAILGDSALRLTGAEAPGVLEDRVSLRTCRETPGVEDAALAGLAFLKHQLKAWVAAGARFCATLQLGRAATAIGADLIPWQLGGWGLALLTQPYEGRPEDVTIVPWAGHLSLFGSVLSSLTNATGDGALRLEAVLDAGERNTWRELPKIRDHCAVEVALETGVQRLRRSLLAARRSGSPQTASLGRTPSFYTSPSLLQLSGLNVVDPALNRSADPDSPPSSGEDGFVEVPKQRPRSQSESGPILKSMHMANFYYRHSNRSSRSLNSQRSVSEQSSLDNYF</sequence>
<dbReference type="PROSITE" id="PS51635">
    <property type="entry name" value="PNPLA"/>
    <property type="match status" value="1"/>
</dbReference>
<dbReference type="InterPro" id="IPR016035">
    <property type="entry name" value="Acyl_Trfase/lysoPLipase"/>
</dbReference>
<accession>A0A8J2STV4</accession>
<comment type="caution">
    <text evidence="4">Lacks conserved residue(s) required for the propagation of feature annotation.</text>
</comment>
<dbReference type="InterPro" id="IPR002641">
    <property type="entry name" value="PNPLA_dom"/>
</dbReference>
<dbReference type="OrthoDB" id="10049244at2759"/>
<keyword evidence="8" id="KW-1185">Reference proteome</keyword>
<feature type="active site" description="Nucleophile" evidence="4">
    <location>
        <position position="275"/>
    </location>
</feature>
<feature type="domain" description="PNPLA" evidence="6">
    <location>
        <begin position="242"/>
        <end position="506"/>
    </location>
</feature>
<dbReference type="PANTHER" id="PTHR14226">
    <property type="entry name" value="NEUROPATHY TARGET ESTERASE/SWISS CHEESE D.MELANOGASTER"/>
    <property type="match status" value="1"/>
</dbReference>
<evidence type="ECO:0000256" key="4">
    <source>
        <dbReference type="PROSITE-ProRule" id="PRU01161"/>
    </source>
</evidence>
<dbReference type="EMBL" id="CAKKNE010000004">
    <property type="protein sequence ID" value="CAH0374312.1"/>
    <property type="molecule type" value="Genomic_DNA"/>
</dbReference>
<evidence type="ECO:0000313" key="7">
    <source>
        <dbReference type="EMBL" id="CAH0374312.1"/>
    </source>
</evidence>
<dbReference type="PANTHER" id="PTHR14226:SF10">
    <property type="entry name" value="TRIACYLGLYCEROL LIPASE 4-RELATED"/>
    <property type="match status" value="1"/>
</dbReference>
<dbReference type="Pfam" id="PF11815">
    <property type="entry name" value="DUF3336"/>
    <property type="match status" value="1"/>
</dbReference>
<feature type="compositionally biased region" description="Low complexity" evidence="5">
    <location>
        <begin position="782"/>
        <end position="793"/>
    </location>
</feature>
<dbReference type="Proteomes" id="UP000789595">
    <property type="component" value="Unassembled WGS sequence"/>
</dbReference>
<keyword evidence="2 4" id="KW-0442">Lipid degradation</keyword>
<feature type="region of interest" description="Disordered" evidence="5">
    <location>
        <begin position="729"/>
        <end position="767"/>
    </location>
</feature>
<evidence type="ECO:0000256" key="2">
    <source>
        <dbReference type="ARBA" id="ARBA00022963"/>
    </source>
</evidence>
<proteinExistence type="predicted"/>
<reference evidence="7" key="1">
    <citation type="submission" date="2021-11" db="EMBL/GenBank/DDBJ databases">
        <authorList>
            <consortium name="Genoscope - CEA"/>
            <person name="William W."/>
        </authorList>
    </citation>
    <scope>NUCLEOTIDE SEQUENCE</scope>
</reference>
<evidence type="ECO:0000256" key="3">
    <source>
        <dbReference type="ARBA" id="ARBA00023098"/>
    </source>
</evidence>
<dbReference type="GO" id="GO:0004806">
    <property type="term" value="F:triacylglycerol lipase activity"/>
    <property type="evidence" value="ECO:0007669"/>
    <property type="project" value="InterPro"/>
</dbReference>
<dbReference type="InterPro" id="IPR050301">
    <property type="entry name" value="NTE"/>
</dbReference>
<dbReference type="GO" id="GO:0016042">
    <property type="term" value="P:lipid catabolic process"/>
    <property type="evidence" value="ECO:0007669"/>
    <property type="project" value="UniProtKB-UniRule"/>
</dbReference>
<dbReference type="InterPro" id="IPR021771">
    <property type="entry name" value="Triacylglycerol_lipase_N"/>
</dbReference>
<name>A0A8J2STV4_9STRA</name>
<evidence type="ECO:0000259" key="6">
    <source>
        <dbReference type="PROSITE" id="PS51635"/>
    </source>
</evidence>
<feature type="region of interest" description="Disordered" evidence="5">
    <location>
        <begin position="780"/>
        <end position="802"/>
    </location>
</feature>
<evidence type="ECO:0000313" key="8">
    <source>
        <dbReference type="Proteomes" id="UP000789595"/>
    </source>
</evidence>
<dbReference type="Pfam" id="PF01734">
    <property type="entry name" value="Patatin"/>
    <property type="match status" value="1"/>
</dbReference>
<dbReference type="AlphaFoldDB" id="A0A8J2STV4"/>
<dbReference type="Gene3D" id="3.40.1090.10">
    <property type="entry name" value="Cytosolic phospholipase A2 catalytic domain"/>
    <property type="match status" value="1"/>
</dbReference>
<gene>
    <name evidence="7" type="ORF">PECAL_4P15850</name>
</gene>
<organism evidence="7 8">
    <name type="scientific">Pelagomonas calceolata</name>
    <dbReference type="NCBI Taxonomy" id="35677"/>
    <lineage>
        <taxon>Eukaryota</taxon>
        <taxon>Sar</taxon>
        <taxon>Stramenopiles</taxon>
        <taxon>Ochrophyta</taxon>
        <taxon>Pelagophyceae</taxon>
        <taxon>Pelagomonadales</taxon>
        <taxon>Pelagomonadaceae</taxon>
        <taxon>Pelagomonas</taxon>
    </lineage>
</organism>
<keyword evidence="3 4" id="KW-0443">Lipid metabolism</keyword>
<feature type="active site" description="Proton acceptor" evidence="4">
    <location>
        <position position="493"/>
    </location>
</feature>
<comment type="caution">
    <text evidence="7">The sequence shown here is derived from an EMBL/GenBank/DDBJ whole genome shotgun (WGS) entry which is preliminary data.</text>
</comment>
<evidence type="ECO:0000256" key="5">
    <source>
        <dbReference type="SAM" id="MobiDB-lite"/>
    </source>
</evidence>